<dbReference type="EMBL" id="WIUZ02000024">
    <property type="protein sequence ID" value="KAF9778239.1"/>
    <property type="molecule type" value="Genomic_DNA"/>
</dbReference>
<keyword evidence="1" id="KW-0723">Serine/threonine-protein kinase</keyword>
<accession>A0A9P6H3Q4</accession>
<dbReference type="SUPFAM" id="SSF56112">
    <property type="entry name" value="Protein kinase-like (PK-like)"/>
    <property type="match status" value="1"/>
</dbReference>
<keyword evidence="3" id="KW-0418">Kinase</keyword>
<keyword evidence="2" id="KW-0808">Transferase</keyword>
<feature type="domain" description="Alpha-type protein kinase" evidence="5">
    <location>
        <begin position="353"/>
        <end position="616"/>
    </location>
</feature>
<dbReference type="InterPro" id="IPR011009">
    <property type="entry name" value="Kinase-like_dom_sf"/>
</dbReference>
<feature type="compositionally biased region" description="Basic and acidic residues" evidence="4">
    <location>
        <begin position="308"/>
        <end position="317"/>
    </location>
</feature>
<dbReference type="GO" id="GO:0004674">
    <property type="term" value="F:protein serine/threonine kinase activity"/>
    <property type="evidence" value="ECO:0007669"/>
    <property type="project" value="UniProtKB-KW"/>
</dbReference>
<dbReference type="Proteomes" id="UP000736335">
    <property type="component" value="Unassembled WGS sequence"/>
</dbReference>
<feature type="compositionally biased region" description="Polar residues" evidence="4">
    <location>
        <begin position="10"/>
        <end position="32"/>
    </location>
</feature>
<dbReference type="PROSITE" id="PS51158">
    <property type="entry name" value="ALPHA_KINASE"/>
    <property type="match status" value="1"/>
</dbReference>
<evidence type="ECO:0000256" key="4">
    <source>
        <dbReference type="SAM" id="MobiDB-lite"/>
    </source>
</evidence>
<evidence type="ECO:0000256" key="2">
    <source>
        <dbReference type="ARBA" id="ARBA00022679"/>
    </source>
</evidence>
<evidence type="ECO:0000256" key="1">
    <source>
        <dbReference type="ARBA" id="ARBA00022527"/>
    </source>
</evidence>
<organism evidence="6 7">
    <name type="scientific">Thelephora terrestris</name>
    <dbReference type="NCBI Taxonomy" id="56493"/>
    <lineage>
        <taxon>Eukaryota</taxon>
        <taxon>Fungi</taxon>
        <taxon>Dikarya</taxon>
        <taxon>Basidiomycota</taxon>
        <taxon>Agaricomycotina</taxon>
        <taxon>Agaricomycetes</taxon>
        <taxon>Thelephorales</taxon>
        <taxon>Thelephoraceae</taxon>
        <taxon>Thelephora</taxon>
    </lineage>
</organism>
<dbReference type="Pfam" id="PF02816">
    <property type="entry name" value="Alpha_kinase"/>
    <property type="match status" value="1"/>
</dbReference>
<dbReference type="AlphaFoldDB" id="A0A9P6H3Q4"/>
<reference evidence="6" key="2">
    <citation type="submission" date="2020-11" db="EMBL/GenBank/DDBJ databases">
        <authorList>
            <consortium name="DOE Joint Genome Institute"/>
            <person name="Kuo A."/>
            <person name="Miyauchi S."/>
            <person name="Kiss E."/>
            <person name="Drula E."/>
            <person name="Kohler A."/>
            <person name="Sanchez-Garcia M."/>
            <person name="Andreopoulos B."/>
            <person name="Barry K.W."/>
            <person name="Bonito G."/>
            <person name="Buee M."/>
            <person name="Carver A."/>
            <person name="Chen C."/>
            <person name="Cichocki N."/>
            <person name="Clum A."/>
            <person name="Culley D."/>
            <person name="Crous P.W."/>
            <person name="Fauchery L."/>
            <person name="Girlanda M."/>
            <person name="Hayes R."/>
            <person name="Keri Z."/>
            <person name="Labutti K."/>
            <person name="Lipzen A."/>
            <person name="Lombard V."/>
            <person name="Magnuson J."/>
            <person name="Maillard F."/>
            <person name="Morin E."/>
            <person name="Murat C."/>
            <person name="Nolan M."/>
            <person name="Ohm R."/>
            <person name="Pangilinan J."/>
            <person name="Pereira M."/>
            <person name="Perotto S."/>
            <person name="Peter M."/>
            <person name="Riley R."/>
            <person name="Sitrit Y."/>
            <person name="Stielow B."/>
            <person name="Szollosi G."/>
            <person name="Zifcakova L."/>
            <person name="Stursova M."/>
            <person name="Spatafora J.W."/>
            <person name="Tedersoo L."/>
            <person name="Vaario L.-M."/>
            <person name="Yamada A."/>
            <person name="Yan M."/>
            <person name="Wang P."/>
            <person name="Xu J."/>
            <person name="Bruns T."/>
            <person name="Baldrian P."/>
            <person name="Vilgalys R."/>
            <person name="Henrissat B."/>
            <person name="Grigoriev I.V."/>
            <person name="Hibbett D."/>
            <person name="Nagy L.G."/>
            <person name="Martin F.M."/>
        </authorList>
    </citation>
    <scope>NUCLEOTIDE SEQUENCE</scope>
    <source>
        <strain evidence="6">UH-Tt-Lm1</strain>
    </source>
</reference>
<evidence type="ECO:0000313" key="6">
    <source>
        <dbReference type="EMBL" id="KAF9778239.1"/>
    </source>
</evidence>
<sequence>MHYSEKHRTASVQVRSASSSNHILEETSSTSVARLVSGAQRGTGRAPIREISRSAATSTNQHLPSGYTPNHANFQREAERYKKKAGGFVGSSSTTVQVKVTMVKPVKKGGAVVFTPIHEDLWVTISIPANIGMEALRHASIEGLRPVWDRWSHNYPINEEEATIFASAGKGHKKVFGENCILELFLKTSRGSAPVASYNFSSVIPLLLHFSSAFFEAVADHCLVEESRPEATELEASTRRTVRPIPRRRRQDLSTKPAPGTSIQGDQFDQESARGLERRLSRLSLENTGQQGMESQGVKRKRVVPDPSEDHHEDRPLRKTSRTLFVANAREIQAALRSQGAGHEHLRKFKVLFRVIPARKWSEEALVGKLDLLNLPRVEGEMEVDLMIQKSLTGTFKTAHHGQIVPPTVGIPPCFMEKICVKQAYQQRPGGAISRYRGADDFEKIVKEVICLDWATILLDLTYGFIEGAVTEYGDPPEKIPQLCFVRTMLAEAPQEQKHFLIEEWVESVGGFTKYINNGHPVSCVQANAPREAHQIAEFLCFAQHVQYNHTDGLAFTSDYQGSGDMLTDPQIISDPSLGAIFGGGNTSKGIKNFRVEHECSANSYCCHFGLGFKDVAADGGTTIDDVD</sequence>
<keyword evidence="7" id="KW-1185">Reference proteome</keyword>
<feature type="compositionally biased region" description="Polar residues" evidence="4">
    <location>
        <begin position="54"/>
        <end position="71"/>
    </location>
</feature>
<name>A0A9P6H3Q4_9AGAM</name>
<feature type="region of interest" description="Disordered" evidence="4">
    <location>
        <begin position="1"/>
        <end position="71"/>
    </location>
</feature>
<evidence type="ECO:0000259" key="5">
    <source>
        <dbReference type="PROSITE" id="PS51158"/>
    </source>
</evidence>
<feature type="region of interest" description="Disordered" evidence="4">
    <location>
        <begin position="228"/>
        <end position="318"/>
    </location>
</feature>
<reference evidence="6" key="1">
    <citation type="journal article" date="2020" name="Nat. Commun.">
        <title>Large-scale genome sequencing of mycorrhizal fungi provides insights into the early evolution of symbiotic traits.</title>
        <authorList>
            <person name="Miyauchi S."/>
            <person name="Kiss E."/>
            <person name="Kuo A."/>
            <person name="Drula E."/>
            <person name="Kohler A."/>
            <person name="Sanchez-Garcia M."/>
            <person name="Morin E."/>
            <person name="Andreopoulos B."/>
            <person name="Barry K.W."/>
            <person name="Bonito G."/>
            <person name="Buee M."/>
            <person name="Carver A."/>
            <person name="Chen C."/>
            <person name="Cichocki N."/>
            <person name="Clum A."/>
            <person name="Culley D."/>
            <person name="Crous P.W."/>
            <person name="Fauchery L."/>
            <person name="Girlanda M."/>
            <person name="Hayes R.D."/>
            <person name="Keri Z."/>
            <person name="LaButti K."/>
            <person name="Lipzen A."/>
            <person name="Lombard V."/>
            <person name="Magnuson J."/>
            <person name="Maillard F."/>
            <person name="Murat C."/>
            <person name="Nolan M."/>
            <person name="Ohm R.A."/>
            <person name="Pangilinan J."/>
            <person name="Pereira M.F."/>
            <person name="Perotto S."/>
            <person name="Peter M."/>
            <person name="Pfister S."/>
            <person name="Riley R."/>
            <person name="Sitrit Y."/>
            <person name="Stielow J.B."/>
            <person name="Szollosi G."/>
            <person name="Zifcakova L."/>
            <person name="Stursova M."/>
            <person name="Spatafora J.W."/>
            <person name="Tedersoo L."/>
            <person name="Vaario L.M."/>
            <person name="Yamada A."/>
            <person name="Yan M."/>
            <person name="Wang P."/>
            <person name="Xu J."/>
            <person name="Bruns T."/>
            <person name="Baldrian P."/>
            <person name="Vilgalys R."/>
            <person name="Dunand C."/>
            <person name="Henrissat B."/>
            <person name="Grigoriev I.V."/>
            <person name="Hibbett D."/>
            <person name="Nagy L.G."/>
            <person name="Martin F.M."/>
        </authorList>
    </citation>
    <scope>NUCLEOTIDE SEQUENCE</scope>
    <source>
        <strain evidence="6">UH-Tt-Lm1</strain>
    </source>
</reference>
<feature type="compositionally biased region" description="Basic and acidic residues" evidence="4">
    <location>
        <begin position="271"/>
        <end position="280"/>
    </location>
</feature>
<comment type="caution">
    <text evidence="6">The sequence shown here is derived from an EMBL/GenBank/DDBJ whole genome shotgun (WGS) entry which is preliminary data.</text>
</comment>
<dbReference type="GO" id="GO:0005524">
    <property type="term" value="F:ATP binding"/>
    <property type="evidence" value="ECO:0007669"/>
    <property type="project" value="InterPro"/>
</dbReference>
<protein>
    <recommendedName>
        <fullName evidence="5">Alpha-type protein kinase domain-containing protein</fullName>
    </recommendedName>
</protein>
<gene>
    <name evidence="6" type="ORF">BJ322DRAFT_1114483</name>
</gene>
<dbReference type="Gene3D" id="3.20.200.10">
    <property type="entry name" value="MHCK/EF2 kinase"/>
    <property type="match status" value="1"/>
</dbReference>
<proteinExistence type="predicted"/>
<feature type="compositionally biased region" description="Basic residues" evidence="4">
    <location>
        <begin position="240"/>
        <end position="250"/>
    </location>
</feature>
<dbReference type="InterPro" id="IPR004166">
    <property type="entry name" value="a-kinase_dom"/>
</dbReference>
<evidence type="ECO:0000256" key="3">
    <source>
        <dbReference type="ARBA" id="ARBA00022777"/>
    </source>
</evidence>
<dbReference type="OrthoDB" id="2658733at2759"/>
<evidence type="ECO:0000313" key="7">
    <source>
        <dbReference type="Proteomes" id="UP000736335"/>
    </source>
</evidence>